<reference evidence="6" key="1">
    <citation type="submission" date="2016-04" db="EMBL/GenBank/DDBJ databases">
        <authorList>
            <person name="Evans L.H."/>
            <person name="Alamgir A."/>
            <person name="Owens N."/>
            <person name="Weber N.D."/>
            <person name="Virtaneva K."/>
            <person name="Barbian K."/>
            <person name="Babar A."/>
            <person name="Rosenke K."/>
        </authorList>
    </citation>
    <scope>NUCLEOTIDE SEQUENCE</scope>
    <source>
        <strain evidence="6">86</strain>
    </source>
</reference>
<evidence type="ECO:0000256" key="2">
    <source>
        <dbReference type="ARBA" id="ARBA00022448"/>
    </source>
</evidence>
<keyword evidence="3" id="KW-0547">Nucleotide-binding</keyword>
<dbReference type="InterPro" id="IPR003593">
    <property type="entry name" value="AAA+_ATPase"/>
</dbReference>
<comment type="similarity">
    <text evidence="1">Belongs to the ABC transporter superfamily.</text>
</comment>
<dbReference type="Gene3D" id="3.40.50.300">
    <property type="entry name" value="P-loop containing nucleotide triphosphate hydrolases"/>
    <property type="match status" value="1"/>
</dbReference>
<dbReference type="InterPro" id="IPR050166">
    <property type="entry name" value="ABC_transporter_ATP-bind"/>
</dbReference>
<evidence type="ECO:0000313" key="6">
    <source>
        <dbReference type="EMBL" id="SBV92042.1"/>
    </source>
</evidence>
<evidence type="ECO:0000259" key="5">
    <source>
        <dbReference type="PROSITE" id="PS50893"/>
    </source>
</evidence>
<dbReference type="InterPro" id="IPR003439">
    <property type="entry name" value="ABC_transporter-like_ATP-bd"/>
</dbReference>
<dbReference type="PROSITE" id="PS00211">
    <property type="entry name" value="ABC_TRANSPORTER_1"/>
    <property type="match status" value="1"/>
</dbReference>
<organism evidence="6">
    <name type="scientific">uncultured Alphaproteobacteria bacterium</name>
    <dbReference type="NCBI Taxonomy" id="91750"/>
    <lineage>
        <taxon>Bacteria</taxon>
        <taxon>Pseudomonadati</taxon>
        <taxon>Pseudomonadota</taxon>
        <taxon>Alphaproteobacteria</taxon>
        <taxon>environmental samples</taxon>
    </lineage>
</organism>
<name>A0A212IXY6_9PROT</name>
<dbReference type="AlphaFoldDB" id="A0A212IXY6"/>
<proteinExistence type="inferred from homology"/>
<dbReference type="GO" id="GO:0005524">
    <property type="term" value="F:ATP binding"/>
    <property type="evidence" value="ECO:0007669"/>
    <property type="project" value="UniProtKB-KW"/>
</dbReference>
<sequence length="251" mass="26290">MPDSAHLPVPPAVRVCGARVRLGRAAVFDGLDFSAEAGRFTGILGPSGVGKTTLLRLIAGLIPADGTSVGDERGGSLSGCIAWMAQKDLLLPWLTVAENVRLGARLRGETAGREKARALLAAVGLADRADDRPDTLSGGQRQRVALARTLMEDRPVVLMDEPFSAVDPLTRLGLQNLAARMLGGRTVIFVTHDPLEALRLGHAVLVLNGTPATARPIALPALATWPRAADDPAVLAAHAEILRALAPEAAR</sequence>
<accession>A0A212IXY6</accession>
<keyword evidence="4 6" id="KW-0067">ATP-binding</keyword>
<dbReference type="SUPFAM" id="SSF52540">
    <property type="entry name" value="P-loop containing nucleoside triphosphate hydrolases"/>
    <property type="match status" value="1"/>
</dbReference>
<dbReference type="EC" id="3.6.3.-" evidence="6"/>
<evidence type="ECO:0000256" key="4">
    <source>
        <dbReference type="ARBA" id="ARBA00022840"/>
    </source>
</evidence>
<evidence type="ECO:0000256" key="1">
    <source>
        <dbReference type="ARBA" id="ARBA00005417"/>
    </source>
</evidence>
<dbReference type="EMBL" id="FLUO01000001">
    <property type="protein sequence ID" value="SBV92042.1"/>
    <property type="molecule type" value="Genomic_DNA"/>
</dbReference>
<dbReference type="PROSITE" id="PS50893">
    <property type="entry name" value="ABC_TRANSPORTER_2"/>
    <property type="match status" value="1"/>
</dbReference>
<gene>
    <name evidence="6" type="primary">ssuB</name>
    <name evidence="6" type="ORF">KL86APRO_10202</name>
</gene>
<keyword evidence="2" id="KW-0813">Transport</keyword>
<keyword evidence="6" id="KW-0378">Hydrolase</keyword>
<dbReference type="InterPro" id="IPR017871">
    <property type="entry name" value="ABC_transporter-like_CS"/>
</dbReference>
<dbReference type="Pfam" id="PF00005">
    <property type="entry name" value="ABC_tran"/>
    <property type="match status" value="1"/>
</dbReference>
<dbReference type="PANTHER" id="PTHR42788:SF19">
    <property type="entry name" value="ALIPHATIC SULFONATES IMPORT ATP-BINDING PROTEIN SSUB 2"/>
    <property type="match status" value="1"/>
</dbReference>
<feature type="domain" description="ABC transporter" evidence="5">
    <location>
        <begin position="13"/>
        <end position="234"/>
    </location>
</feature>
<dbReference type="SMART" id="SM00382">
    <property type="entry name" value="AAA"/>
    <property type="match status" value="1"/>
</dbReference>
<protein>
    <submittedName>
        <fullName evidence="6">Aliphatic sulfonates import ATP-binding protein SsuB 1</fullName>
        <ecNumber evidence="6">3.6.3.-</ecNumber>
    </submittedName>
</protein>
<dbReference type="PANTHER" id="PTHR42788">
    <property type="entry name" value="TAURINE IMPORT ATP-BINDING PROTEIN-RELATED"/>
    <property type="match status" value="1"/>
</dbReference>
<evidence type="ECO:0000256" key="3">
    <source>
        <dbReference type="ARBA" id="ARBA00022741"/>
    </source>
</evidence>
<dbReference type="GO" id="GO:0016887">
    <property type="term" value="F:ATP hydrolysis activity"/>
    <property type="evidence" value="ECO:0007669"/>
    <property type="project" value="InterPro"/>
</dbReference>
<dbReference type="InterPro" id="IPR027417">
    <property type="entry name" value="P-loop_NTPase"/>
</dbReference>